<dbReference type="Pfam" id="PF00534">
    <property type="entry name" value="Glycos_transf_1"/>
    <property type="match status" value="1"/>
</dbReference>
<keyword evidence="6" id="KW-0256">Endoplasmic reticulum</keyword>
<organism evidence="15 16">
    <name type="scientific">Tritrichomonas foetus</name>
    <dbReference type="NCBI Taxonomy" id="1144522"/>
    <lineage>
        <taxon>Eukaryota</taxon>
        <taxon>Metamonada</taxon>
        <taxon>Parabasalia</taxon>
        <taxon>Tritrichomonadida</taxon>
        <taxon>Tritrichomonadidae</taxon>
        <taxon>Tritrichomonas</taxon>
    </lineage>
</organism>
<comment type="caution">
    <text evidence="15">The sequence shown here is derived from an EMBL/GenBank/DDBJ whole genome shotgun (WGS) entry which is preliminary data.</text>
</comment>
<dbReference type="Proteomes" id="UP000179807">
    <property type="component" value="Unassembled WGS sequence"/>
</dbReference>
<dbReference type="SUPFAM" id="SSF53756">
    <property type="entry name" value="UDP-Glycosyltransferase/glycogen phosphorylase"/>
    <property type="match status" value="1"/>
</dbReference>
<sequence length="393" mass="45032">MPNYVVVVLGDIGRSPRMQNHSVCLSKLPDANVHIVGYHESPLFKELQDAKNVHIYKIHPFFDLPRYLFPIYAPLKIFWLMLQLFTLFFRLPKFDLILAQNPPSMPTVPFCWLINLVKGKRFVIDWHNLGFSLLKVHKTSKTIVKIAQFFEFLFGRKATAHITVTKALQEYLRYHKIESVVVYDRPSDLFKPCPEERERFAKELNINANDYWLISSTSWTPDEKIGILLDAAEHLDNDLSNSDRCLSIIITGKGPDQRAFASEVKGRNFKNISFYFEFLKYEDYAKLLGACDIGVSLHISSSGVDLPMKGLDMIGAGLPLLSVDYQCIQELVDDQINGLLFNDGKELAELLKKMFITKDISIAKLKEGSVQSSKKKWDDIWNECAKDVFLGTK</sequence>
<evidence type="ECO:0000256" key="3">
    <source>
        <dbReference type="ARBA" id="ARBA00022676"/>
    </source>
</evidence>
<evidence type="ECO:0000256" key="9">
    <source>
        <dbReference type="ARBA" id="ARBA00031434"/>
    </source>
</evidence>
<evidence type="ECO:0000256" key="10">
    <source>
        <dbReference type="ARBA" id="ARBA00031566"/>
    </source>
</evidence>
<dbReference type="GO" id="GO:0005789">
    <property type="term" value="C:endoplasmic reticulum membrane"/>
    <property type="evidence" value="ECO:0007669"/>
    <property type="project" value="UniProtKB-SubCell"/>
</dbReference>
<dbReference type="AlphaFoldDB" id="A0A1J4J5U1"/>
<keyword evidence="3" id="KW-0328">Glycosyltransferase</keyword>
<name>A0A1J4J5U1_9EUKA</name>
<keyword evidence="16" id="KW-1185">Reference proteome</keyword>
<evidence type="ECO:0000256" key="1">
    <source>
        <dbReference type="ARBA" id="ARBA00004389"/>
    </source>
</evidence>
<evidence type="ECO:0000256" key="2">
    <source>
        <dbReference type="ARBA" id="ARBA00004922"/>
    </source>
</evidence>
<dbReference type="PANTHER" id="PTHR13036">
    <property type="entry name" value="BETA1,4 MANNOSYLTRANSFERASE"/>
    <property type="match status" value="1"/>
</dbReference>
<evidence type="ECO:0000256" key="7">
    <source>
        <dbReference type="ARBA" id="ARBA00022989"/>
    </source>
</evidence>
<dbReference type="GeneID" id="94830464"/>
<evidence type="ECO:0000313" key="16">
    <source>
        <dbReference type="Proteomes" id="UP000179807"/>
    </source>
</evidence>
<evidence type="ECO:0000256" key="4">
    <source>
        <dbReference type="ARBA" id="ARBA00022679"/>
    </source>
</evidence>
<evidence type="ECO:0000256" key="5">
    <source>
        <dbReference type="ARBA" id="ARBA00022692"/>
    </source>
</evidence>
<dbReference type="OrthoDB" id="614844at2759"/>
<keyword evidence="4 15" id="KW-0808">Transferase</keyword>
<evidence type="ECO:0000313" key="15">
    <source>
        <dbReference type="EMBL" id="OHS94600.1"/>
    </source>
</evidence>
<protein>
    <recommendedName>
        <fullName evidence="10">Beta-1,4-mannosyltransferase</fullName>
    </recommendedName>
    <alternativeName>
        <fullName evidence="11">GDP-Man:GlcNAc2-PP-dolichol mannosyltransferase</fullName>
    </alternativeName>
    <alternativeName>
        <fullName evidence="9">GDP-mannose-dolichol diphosphochitobiose mannosyltransferase</fullName>
    </alternativeName>
</protein>
<reference evidence="15" key="1">
    <citation type="submission" date="2016-10" db="EMBL/GenBank/DDBJ databases">
        <authorList>
            <person name="Benchimol M."/>
            <person name="Almeida L.G."/>
            <person name="Vasconcelos A.T."/>
            <person name="Perreira-Neves A."/>
            <person name="Rosa I.A."/>
            <person name="Tasca T."/>
            <person name="Bogo M.R."/>
            <person name="de Souza W."/>
        </authorList>
    </citation>
    <scope>NUCLEOTIDE SEQUENCE [LARGE SCALE GENOMIC DNA]</scope>
    <source>
        <strain evidence="15">K</strain>
    </source>
</reference>
<dbReference type="InterPro" id="IPR001296">
    <property type="entry name" value="Glyco_trans_1"/>
</dbReference>
<dbReference type="RefSeq" id="XP_068347737.1">
    <property type="nucleotide sequence ID" value="XM_068495760.1"/>
</dbReference>
<feature type="transmembrane region" description="Helical" evidence="13">
    <location>
        <begin position="67"/>
        <end position="89"/>
    </location>
</feature>
<evidence type="ECO:0000256" key="13">
    <source>
        <dbReference type="SAM" id="Phobius"/>
    </source>
</evidence>
<evidence type="ECO:0000256" key="6">
    <source>
        <dbReference type="ARBA" id="ARBA00022824"/>
    </source>
</evidence>
<dbReference type="GO" id="GO:0004578">
    <property type="term" value="F:chitobiosyldiphosphodolichol beta-mannosyltransferase activity"/>
    <property type="evidence" value="ECO:0007669"/>
    <property type="project" value="UniProtKB-EC"/>
</dbReference>
<proteinExistence type="predicted"/>
<evidence type="ECO:0000256" key="11">
    <source>
        <dbReference type="ARBA" id="ARBA00033088"/>
    </source>
</evidence>
<evidence type="ECO:0000256" key="12">
    <source>
        <dbReference type="ARBA" id="ARBA00045071"/>
    </source>
</evidence>
<comment type="subcellular location">
    <subcellularLocation>
        <location evidence="1">Endoplasmic reticulum membrane</location>
        <topology evidence="1">Single-pass membrane protein</topology>
    </subcellularLocation>
</comment>
<keyword evidence="5 13" id="KW-0812">Transmembrane</keyword>
<dbReference type="VEuPathDB" id="TrichDB:TRFO_10967"/>
<comment type="catalytic activity">
    <reaction evidence="12">
        <text>an N,N'-diacetylchitobiosyl-diphospho-di-trans,poly-cis-dolichol + GDP-alpha-D-mannose = a beta-D-Man-(1-&gt;4)-beta-D-GlcNAc-(1-&gt;4)-alpha-D-GlcNAc-diphospho-di-trans,poly-cis-dolichol + GDP + H(+)</text>
        <dbReference type="Rhea" id="RHEA:13865"/>
        <dbReference type="Rhea" id="RHEA-COMP:19510"/>
        <dbReference type="Rhea" id="RHEA-COMP:19511"/>
        <dbReference type="ChEBI" id="CHEBI:15378"/>
        <dbReference type="ChEBI" id="CHEBI:57269"/>
        <dbReference type="ChEBI" id="CHEBI:57527"/>
        <dbReference type="ChEBI" id="CHEBI:58189"/>
        <dbReference type="ChEBI" id="CHEBI:58472"/>
        <dbReference type="EC" id="2.4.1.142"/>
    </reaction>
    <physiologicalReaction direction="left-to-right" evidence="12">
        <dbReference type="Rhea" id="RHEA:13866"/>
    </physiologicalReaction>
</comment>
<dbReference type="EMBL" id="MLAK01001304">
    <property type="protein sequence ID" value="OHS94600.1"/>
    <property type="molecule type" value="Genomic_DNA"/>
</dbReference>
<gene>
    <name evidence="15" type="ORF">TRFO_10967</name>
</gene>
<keyword evidence="8 13" id="KW-0472">Membrane</keyword>
<feature type="domain" description="Glycosyl transferase family 1" evidence="14">
    <location>
        <begin position="197"/>
        <end position="354"/>
    </location>
</feature>
<evidence type="ECO:0000256" key="8">
    <source>
        <dbReference type="ARBA" id="ARBA00023136"/>
    </source>
</evidence>
<dbReference type="InterPro" id="IPR026051">
    <property type="entry name" value="ALG1-like"/>
</dbReference>
<dbReference type="Gene3D" id="3.40.50.2000">
    <property type="entry name" value="Glycogen Phosphorylase B"/>
    <property type="match status" value="2"/>
</dbReference>
<accession>A0A1J4J5U1</accession>
<dbReference type="PANTHER" id="PTHR13036:SF0">
    <property type="entry name" value="CHITOBIOSYLDIPHOSPHODOLICHOL BETA-MANNOSYLTRANSFERASE"/>
    <property type="match status" value="1"/>
</dbReference>
<comment type="pathway">
    <text evidence="2">Protein modification; protein glycosylation.</text>
</comment>
<evidence type="ECO:0000259" key="14">
    <source>
        <dbReference type="Pfam" id="PF00534"/>
    </source>
</evidence>
<keyword evidence="7 13" id="KW-1133">Transmembrane helix</keyword>